<dbReference type="InParanoid" id="A0A6P8YU34"/>
<dbReference type="Gene3D" id="3.10.20.10">
    <property type="match status" value="1"/>
</dbReference>
<dbReference type="PROSITE" id="PS51135">
    <property type="entry name" value="CIDE_N"/>
    <property type="match status" value="1"/>
</dbReference>
<reference evidence="5" key="1">
    <citation type="submission" date="2025-08" db="UniProtKB">
        <authorList>
            <consortium name="RefSeq"/>
        </authorList>
    </citation>
    <scope>IDENTIFICATION</scope>
    <source>
        <tissue evidence="5">Total insect</tissue>
    </source>
</reference>
<dbReference type="OrthoDB" id="9943677at2759"/>
<evidence type="ECO:0000313" key="5">
    <source>
        <dbReference type="RefSeq" id="XP_034243568.1"/>
    </source>
</evidence>
<evidence type="ECO:0000256" key="2">
    <source>
        <dbReference type="PROSITE-ProRule" id="PRU00447"/>
    </source>
</evidence>
<organism evidence="5">
    <name type="scientific">Thrips palmi</name>
    <name type="common">Melon thrips</name>
    <dbReference type="NCBI Taxonomy" id="161013"/>
    <lineage>
        <taxon>Eukaryota</taxon>
        <taxon>Metazoa</taxon>
        <taxon>Ecdysozoa</taxon>
        <taxon>Arthropoda</taxon>
        <taxon>Hexapoda</taxon>
        <taxon>Insecta</taxon>
        <taxon>Pterygota</taxon>
        <taxon>Neoptera</taxon>
        <taxon>Paraneoptera</taxon>
        <taxon>Thysanoptera</taxon>
        <taxon>Terebrantia</taxon>
        <taxon>Thripoidea</taxon>
        <taxon>Thripidae</taxon>
        <taxon>Thrips</taxon>
    </lineage>
</organism>
<dbReference type="RefSeq" id="XP_034243568.1">
    <property type="nucleotide sequence ID" value="XM_034387677.1"/>
</dbReference>
<gene>
    <name evidence="5" type="primary">LOC117646619</name>
</gene>
<feature type="domain" description="CIDE-N" evidence="3">
    <location>
        <begin position="8"/>
        <end position="84"/>
    </location>
</feature>
<dbReference type="InterPro" id="IPR039729">
    <property type="entry name" value="DFF40"/>
</dbReference>
<dbReference type="GO" id="GO:0006309">
    <property type="term" value="P:apoptotic DNA fragmentation"/>
    <property type="evidence" value="ECO:0007669"/>
    <property type="project" value="InterPro"/>
</dbReference>
<dbReference type="InterPro" id="IPR044925">
    <property type="entry name" value="His-Me_finger_sf"/>
</dbReference>
<dbReference type="Pfam" id="PF09230">
    <property type="entry name" value="DFF40"/>
    <property type="match status" value="1"/>
</dbReference>
<dbReference type="FunCoup" id="A0A6P8YU34">
    <property type="interactions" value="186"/>
</dbReference>
<dbReference type="Pfam" id="PF02017">
    <property type="entry name" value="CIDE-N"/>
    <property type="match status" value="1"/>
</dbReference>
<dbReference type="AlphaFoldDB" id="A0A6P8YU34"/>
<dbReference type="GO" id="GO:0004520">
    <property type="term" value="F:DNA endonuclease activity"/>
    <property type="evidence" value="ECO:0007669"/>
    <property type="project" value="InterPro"/>
</dbReference>
<dbReference type="GeneID" id="117646619"/>
<dbReference type="SMART" id="SM00266">
    <property type="entry name" value="CAD"/>
    <property type="match status" value="1"/>
</dbReference>
<accession>A0A6P8YU34</accession>
<keyword evidence="4" id="KW-1185">Reference proteome</keyword>
<dbReference type="PANTHER" id="PTHR13067">
    <property type="entry name" value="CASPASE-ACTIVATED DNASE"/>
    <property type="match status" value="1"/>
</dbReference>
<dbReference type="InterPro" id="IPR015311">
    <property type="entry name" value="DFF40_C"/>
</dbReference>
<name>A0A6P8YU34_THRPL</name>
<dbReference type="GO" id="GO:0016787">
    <property type="term" value="F:hydrolase activity"/>
    <property type="evidence" value="ECO:0007669"/>
    <property type="project" value="InterPro"/>
</dbReference>
<evidence type="ECO:0000256" key="1">
    <source>
        <dbReference type="ARBA" id="ARBA00022703"/>
    </source>
</evidence>
<dbReference type="PANTHER" id="PTHR13067:SF2">
    <property type="entry name" value="CASPASE-ACTIVATED DNASE"/>
    <property type="match status" value="1"/>
</dbReference>
<dbReference type="SUPFAM" id="SSF54060">
    <property type="entry name" value="His-Me finger endonucleases"/>
    <property type="match status" value="1"/>
</dbReference>
<dbReference type="InterPro" id="IPR003508">
    <property type="entry name" value="CIDE-N_dom"/>
</dbReference>
<dbReference type="GO" id="GO:0005737">
    <property type="term" value="C:cytoplasm"/>
    <property type="evidence" value="ECO:0007669"/>
    <property type="project" value="InterPro"/>
</dbReference>
<protein>
    <submittedName>
        <fullName evidence="5">DNAation factor subunit beta-like isoform X1</fullName>
    </submittedName>
</protein>
<dbReference type="Proteomes" id="UP000515158">
    <property type="component" value="Unplaced"/>
</dbReference>
<dbReference type="GO" id="GO:0005634">
    <property type="term" value="C:nucleus"/>
    <property type="evidence" value="ECO:0007669"/>
    <property type="project" value="InterPro"/>
</dbReference>
<dbReference type="SUPFAM" id="SSF54277">
    <property type="entry name" value="CAD &amp; PB1 domains"/>
    <property type="match status" value="1"/>
</dbReference>
<proteinExistence type="predicted"/>
<sequence>MVPERAEEMNGYKVTDGSRSRICGIACKTLQQLKEKGCSKLKLDSSSIVVRLQDGTIVDDNDYFKTLAPQTIFILSPADMQVATGYELLYNMLCAVHKDYLNVGKLASDFLSQDLKAKIRDVSSALECQSTKERAKLSKRDDDPAWFEGLETIALTKEDFMFRRSQERIRGYLYKSQDDIKKSILYVKDSKARAKLDATFNHFKECLKKVNHFGCYFSRCFSSNEGPLKSYCDEDGQFKCQGKWNENNCQHLETLATNGNAKHFINPYESKEARIVFSTWNLDHRIERSRRIGPALLEAAKLAVHNNEDINAMYFFTLLFTSKNLKLVHIVCHDKGEHHGADCISKRLTINKSVKSDFNSIFNAKNSVSVA</sequence>
<dbReference type="KEGG" id="tpal:117646619"/>
<evidence type="ECO:0000259" key="3">
    <source>
        <dbReference type="PROSITE" id="PS51135"/>
    </source>
</evidence>
<evidence type="ECO:0000313" key="4">
    <source>
        <dbReference type="Proteomes" id="UP000515158"/>
    </source>
</evidence>
<keyword evidence="1 2" id="KW-0053">Apoptosis</keyword>